<name>A0A4Z1J3B9_9HELO</name>
<protein>
    <submittedName>
        <fullName evidence="1">Uncharacterized protein</fullName>
    </submittedName>
</protein>
<proteinExistence type="predicted"/>
<evidence type="ECO:0000313" key="2">
    <source>
        <dbReference type="Proteomes" id="UP000297452"/>
    </source>
</evidence>
<gene>
    <name evidence="1" type="ORF">BOTNAR_0028g00110</name>
</gene>
<organism evidence="1 2">
    <name type="scientific">Botryotinia narcissicola</name>
    <dbReference type="NCBI Taxonomy" id="278944"/>
    <lineage>
        <taxon>Eukaryota</taxon>
        <taxon>Fungi</taxon>
        <taxon>Dikarya</taxon>
        <taxon>Ascomycota</taxon>
        <taxon>Pezizomycotina</taxon>
        <taxon>Leotiomycetes</taxon>
        <taxon>Helotiales</taxon>
        <taxon>Sclerotiniaceae</taxon>
        <taxon>Botryotinia</taxon>
    </lineage>
</organism>
<comment type="caution">
    <text evidence="1">The sequence shown here is derived from an EMBL/GenBank/DDBJ whole genome shotgun (WGS) entry which is preliminary data.</text>
</comment>
<sequence length="70" mass="8094">MSCKQPPHRNAPENDIFFLPHTTGTGNPIEYIISQLIMVAYQMSIEKMHAGIVDGCRDQYEHRPSQQEHR</sequence>
<dbReference type="EMBL" id="PQXJ01000028">
    <property type="protein sequence ID" value="TGO68199.1"/>
    <property type="molecule type" value="Genomic_DNA"/>
</dbReference>
<dbReference type="AlphaFoldDB" id="A0A4Z1J3B9"/>
<accession>A0A4Z1J3B9</accession>
<evidence type="ECO:0000313" key="1">
    <source>
        <dbReference type="EMBL" id="TGO68199.1"/>
    </source>
</evidence>
<dbReference type="Proteomes" id="UP000297452">
    <property type="component" value="Unassembled WGS sequence"/>
</dbReference>
<keyword evidence="2" id="KW-1185">Reference proteome</keyword>
<reference evidence="1 2" key="1">
    <citation type="submission" date="2017-12" db="EMBL/GenBank/DDBJ databases">
        <title>Comparative genomics of Botrytis spp.</title>
        <authorList>
            <person name="Valero-Jimenez C.A."/>
            <person name="Tapia P."/>
            <person name="Veloso J."/>
            <person name="Silva-Moreno E."/>
            <person name="Staats M."/>
            <person name="Valdes J.H."/>
            <person name="Van Kan J.A.L."/>
        </authorList>
    </citation>
    <scope>NUCLEOTIDE SEQUENCE [LARGE SCALE GENOMIC DNA]</scope>
    <source>
        <strain evidence="1 2">MUCL2120</strain>
    </source>
</reference>